<gene>
    <name evidence="2" type="ORF">Z051_08830</name>
</gene>
<dbReference type="AlphaFoldDB" id="A0A0M8PHB6"/>
<dbReference type="Gene3D" id="2.60.120.10">
    <property type="entry name" value="Jelly Rolls"/>
    <property type="match status" value="1"/>
</dbReference>
<dbReference type="InterPro" id="IPR025979">
    <property type="entry name" value="ChrR-like_cupin_dom"/>
</dbReference>
<feature type="domain" description="ChrR-like cupin" evidence="1">
    <location>
        <begin position="20"/>
        <end position="112"/>
    </location>
</feature>
<dbReference type="Pfam" id="PF12973">
    <property type="entry name" value="Cupin_7"/>
    <property type="match status" value="1"/>
</dbReference>
<sequence>MTAITPFADALNALPPLASRYVDVDALPWRPSGYDGIDIKVLLKDEESGLLTALFRWQPGSVLPMHEHVRIEQTWVLEGSIVDEEGEATVGNFSWRPQGNQHRASSPNGALVLCFFLTPNKFLEGPNAGSTLE</sequence>
<protein>
    <recommendedName>
        <fullName evidence="1">ChrR-like cupin domain-containing protein</fullName>
    </recommendedName>
</protein>
<dbReference type="InterPro" id="IPR011051">
    <property type="entry name" value="RmlC_Cupin_sf"/>
</dbReference>
<name>A0A0M8PHB6_RHORH</name>
<reference evidence="2 3" key="1">
    <citation type="journal article" date="2015" name="Genome Announc.">
        <title>Draft Genome Sequence of Rhodococcus rhodochrous Strain KG-21, a Soil Isolate from Oil Fields of Krishna-Godavari Basin, India.</title>
        <authorList>
            <person name="Dawar C."/>
            <person name="Aggarwal R.K."/>
        </authorList>
    </citation>
    <scope>NUCLEOTIDE SEQUENCE [LARGE SCALE GENOMIC DNA]</scope>
    <source>
        <strain evidence="2 3">KG-21</strain>
    </source>
</reference>
<dbReference type="SUPFAM" id="SSF51182">
    <property type="entry name" value="RmlC-like cupins"/>
    <property type="match status" value="1"/>
</dbReference>
<evidence type="ECO:0000259" key="1">
    <source>
        <dbReference type="Pfam" id="PF12973"/>
    </source>
</evidence>
<evidence type="ECO:0000313" key="2">
    <source>
        <dbReference type="EMBL" id="KOS56564.1"/>
    </source>
</evidence>
<comment type="caution">
    <text evidence="2">The sequence shown here is derived from an EMBL/GenBank/DDBJ whole genome shotgun (WGS) entry which is preliminary data.</text>
</comment>
<accession>A0A0M8PHB6</accession>
<dbReference type="PATRIC" id="fig|1441923.3.peg.1958"/>
<dbReference type="EMBL" id="AZYO01000016">
    <property type="protein sequence ID" value="KOS56564.1"/>
    <property type="molecule type" value="Genomic_DNA"/>
</dbReference>
<proteinExistence type="predicted"/>
<reference evidence="3" key="2">
    <citation type="submission" date="2015-01" db="EMBL/GenBank/DDBJ databases">
        <title>Draft genome sequence of potential hydrocarbon metabolising strain of Rhodococcus rhodochrous.</title>
        <authorList>
            <person name="Aggarwal R.K."/>
            <person name="Dawar C."/>
        </authorList>
    </citation>
    <scope>NUCLEOTIDE SEQUENCE [LARGE SCALE GENOMIC DNA]</scope>
    <source>
        <strain evidence="3">KG-21</strain>
    </source>
</reference>
<dbReference type="Proteomes" id="UP000037712">
    <property type="component" value="Unassembled WGS sequence"/>
</dbReference>
<organism evidence="2 3">
    <name type="scientific">Rhodococcus rhodochrous KG-21</name>
    <dbReference type="NCBI Taxonomy" id="1441923"/>
    <lineage>
        <taxon>Bacteria</taxon>
        <taxon>Bacillati</taxon>
        <taxon>Actinomycetota</taxon>
        <taxon>Actinomycetes</taxon>
        <taxon>Mycobacteriales</taxon>
        <taxon>Nocardiaceae</taxon>
        <taxon>Rhodococcus</taxon>
    </lineage>
</organism>
<dbReference type="RefSeq" id="WP_054372319.1">
    <property type="nucleotide sequence ID" value="NZ_AZYO01000016.1"/>
</dbReference>
<evidence type="ECO:0000313" key="3">
    <source>
        <dbReference type="Proteomes" id="UP000037712"/>
    </source>
</evidence>
<dbReference type="InterPro" id="IPR014710">
    <property type="entry name" value="RmlC-like_jellyroll"/>
</dbReference>